<evidence type="ECO:0000256" key="4">
    <source>
        <dbReference type="PROSITE-ProRule" id="PRU00335"/>
    </source>
</evidence>
<dbReference type="Gene3D" id="1.10.10.60">
    <property type="entry name" value="Homeodomain-like"/>
    <property type="match status" value="1"/>
</dbReference>
<gene>
    <name evidence="6" type="ORF">QWI16_14240</name>
</gene>
<evidence type="ECO:0000313" key="6">
    <source>
        <dbReference type="EMBL" id="MDO3383338.1"/>
    </source>
</evidence>
<dbReference type="InterPro" id="IPR036271">
    <property type="entry name" value="Tet_transcr_reg_TetR-rel_C_sf"/>
</dbReference>
<evidence type="ECO:0000256" key="1">
    <source>
        <dbReference type="ARBA" id="ARBA00023015"/>
    </source>
</evidence>
<keyword evidence="7" id="KW-1185">Reference proteome</keyword>
<dbReference type="PANTHER" id="PTHR47506">
    <property type="entry name" value="TRANSCRIPTIONAL REGULATORY PROTEIN"/>
    <property type="match status" value="1"/>
</dbReference>
<dbReference type="SUPFAM" id="SSF48498">
    <property type="entry name" value="Tetracyclin repressor-like, C-terminal domain"/>
    <property type="match status" value="1"/>
</dbReference>
<evidence type="ECO:0000259" key="5">
    <source>
        <dbReference type="PROSITE" id="PS50977"/>
    </source>
</evidence>
<protein>
    <submittedName>
        <fullName evidence="6">TetR/AcrR family transcriptional regulator</fullName>
    </submittedName>
</protein>
<reference evidence="6" key="1">
    <citation type="submission" date="2023-07" db="EMBL/GenBank/DDBJ databases">
        <title>Gilvimarinus algae sp. nov., isolated from the surface of Kelp.</title>
        <authorList>
            <person name="Sun Y.Y."/>
            <person name="Gong Y."/>
            <person name="Du Z.J."/>
        </authorList>
    </citation>
    <scope>NUCLEOTIDE SEQUENCE</scope>
    <source>
        <strain evidence="6">SDUM040014</strain>
    </source>
</reference>
<keyword evidence="2 4" id="KW-0238">DNA-binding</keyword>
<dbReference type="PROSITE" id="PS50977">
    <property type="entry name" value="HTH_TETR_2"/>
    <property type="match status" value="1"/>
</dbReference>
<dbReference type="InterPro" id="IPR023772">
    <property type="entry name" value="DNA-bd_HTH_TetR-type_CS"/>
</dbReference>
<feature type="DNA-binding region" description="H-T-H motif" evidence="4">
    <location>
        <begin position="32"/>
        <end position="51"/>
    </location>
</feature>
<accession>A0ABT8TJR6</accession>
<dbReference type="Gene3D" id="1.10.357.10">
    <property type="entry name" value="Tetracycline Repressor, domain 2"/>
    <property type="match status" value="1"/>
</dbReference>
<evidence type="ECO:0000256" key="2">
    <source>
        <dbReference type="ARBA" id="ARBA00023125"/>
    </source>
</evidence>
<evidence type="ECO:0000313" key="7">
    <source>
        <dbReference type="Proteomes" id="UP001168380"/>
    </source>
</evidence>
<dbReference type="InterPro" id="IPR001647">
    <property type="entry name" value="HTH_TetR"/>
</dbReference>
<organism evidence="6 7">
    <name type="scientific">Gilvimarinus algae</name>
    <dbReference type="NCBI Taxonomy" id="3058037"/>
    <lineage>
        <taxon>Bacteria</taxon>
        <taxon>Pseudomonadati</taxon>
        <taxon>Pseudomonadota</taxon>
        <taxon>Gammaproteobacteria</taxon>
        <taxon>Cellvibrionales</taxon>
        <taxon>Cellvibrionaceae</taxon>
        <taxon>Gilvimarinus</taxon>
    </lineage>
</organism>
<dbReference type="PANTHER" id="PTHR47506:SF7">
    <property type="entry name" value="TRANSCRIPTIONAL REGULATORY PROTEIN"/>
    <property type="match status" value="1"/>
</dbReference>
<dbReference type="EMBL" id="JAULRT010000060">
    <property type="protein sequence ID" value="MDO3383338.1"/>
    <property type="molecule type" value="Genomic_DNA"/>
</dbReference>
<dbReference type="PRINTS" id="PR00455">
    <property type="entry name" value="HTHTETR"/>
</dbReference>
<keyword evidence="1" id="KW-0805">Transcription regulation</keyword>
<dbReference type="RefSeq" id="WP_302714107.1">
    <property type="nucleotide sequence ID" value="NZ_JAULRT010000060.1"/>
</dbReference>
<feature type="domain" description="HTH tetR-type" evidence="5">
    <location>
        <begin position="9"/>
        <end position="69"/>
    </location>
</feature>
<keyword evidence="3" id="KW-0804">Transcription</keyword>
<dbReference type="Proteomes" id="UP001168380">
    <property type="component" value="Unassembled WGS sequence"/>
</dbReference>
<comment type="caution">
    <text evidence="6">The sequence shown here is derived from an EMBL/GenBank/DDBJ whole genome shotgun (WGS) entry which is preliminary data.</text>
</comment>
<dbReference type="Pfam" id="PF00440">
    <property type="entry name" value="TetR_N"/>
    <property type="match status" value="1"/>
</dbReference>
<sequence length="183" mass="19784">MGWKSEHKQQTKARILSAAGQLFTRLGYERVSIDDVMAAAGLTRGAFYAHFGSKSELYAEAIVTAAIRARNLLLEPLSESPSVDAIAARYLSPERARDGDARCPLAFLATDIHQRDDQVRDAYTRVLKGFARTLAGNTTAVELSPQTLRQLVLLVGGLALARAVNDPALSQCLLDACRQGVNG</sequence>
<dbReference type="InterPro" id="IPR009057">
    <property type="entry name" value="Homeodomain-like_sf"/>
</dbReference>
<dbReference type="PROSITE" id="PS01081">
    <property type="entry name" value="HTH_TETR_1"/>
    <property type="match status" value="1"/>
</dbReference>
<evidence type="ECO:0000256" key="3">
    <source>
        <dbReference type="ARBA" id="ARBA00023163"/>
    </source>
</evidence>
<proteinExistence type="predicted"/>
<dbReference type="SUPFAM" id="SSF46689">
    <property type="entry name" value="Homeodomain-like"/>
    <property type="match status" value="1"/>
</dbReference>
<name>A0ABT8TJR6_9GAMM</name>